<organism evidence="2 3">
    <name type="scientific">Rhodamnia argentea</name>
    <dbReference type="NCBI Taxonomy" id="178133"/>
    <lineage>
        <taxon>Eukaryota</taxon>
        <taxon>Viridiplantae</taxon>
        <taxon>Streptophyta</taxon>
        <taxon>Embryophyta</taxon>
        <taxon>Tracheophyta</taxon>
        <taxon>Spermatophyta</taxon>
        <taxon>Magnoliopsida</taxon>
        <taxon>eudicotyledons</taxon>
        <taxon>Gunneridae</taxon>
        <taxon>Pentapetalae</taxon>
        <taxon>rosids</taxon>
        <taxon>malvids</taxon>
        <taxon>Myrtales</taxon>
        <taxon>Myrtaceae</taxon>
        <taxon>Myrtoideae</taxon>
        <taxon>Myrteae</taxon>
        <taxon>Australasian group</taxon>
        <taxon>Rhodamnia</taxon>
    </lineage>
</organism>
<dbReference type="InterPro" id="IPR036291">
    <property type="entry name" value="NAD(P)-bd_dom_sf"/>
</dbReference>
<comment type="similarity">
    <text evidence="1">Belongs to the short-chain dehydrogenases/reductases (SDR) family.</text>
</comment>
<dbReference type="Proteomes" id="UP000827889">
    <property type="component" value="Chromosome 7"/>
</dbReference>
<dbReference type="PANTHER" id="PTHR42820">
    <property type="entry name" value="SHORT-CHAIN DEHYDROGENASE REDUCTASE"/>
    <property type="match status" value="1"/>
</dbReference>
<dbReference type="InterPro" id="IPR002347">
    <property type="entry name" value="SDR_fam"/>
</dbReference>
<proteinExistence type="inferred from homology"/>
<keyword evidence="2" id="KW-1185">Reference proteome</keyword>
<sequence length="262" mass="26757">MSKLRLEGKVALVTGAASGIGEEAARLFAEHGAFVVLADVQDELGQKVADSIGGHRASYQHCDVRDESQVESAVSFTIREHKKLDVLFSNAGVIGPLGGILDLDLAALDATIATNVRGVAATIKHAARAMVAGGTRGSIVCTASVTAALGGSGPHAYTVSKHALVGLVRTACSELGAHGIRVNCVAPYGVATPLSCAAYGLTPEEVETNTAGAAILKGVVLRARHVAEAALFLASDESEYISGHNLAVDGGFTVVSHSYAAM</sequence>
<name>A0A8B8PCU1_9MYRT</name>
<protein>
    <submittedName>
        <fullName evidence="3">Short-chain dehydrogenase reductase 3b-like</fullName>
    </submittedName>
</protein>
<dbReference type="AlphaFoldDB" id="A0A8B8PCU1"/>
<evidence type="ECO:0000313" key="3">
    <source>
        <dbReference type="RefSeq" id="XP_030532645.2"/>
    </source>
</evidence>
<dbReference type="KEGG" id="rarg:115742483"/>
<evidence type="ECO:0000256" key="1">
    <source>
        <dbReference type="ARBA" id="ARBA00006484"/>
    </source>
</evidence>
<accession>A0A8B8PCU1</accession>
<evidence type="ECO:0000313" key="2">
    <source>
        <dbReference type="Proteomes" id="UP000827889"/>
    </source>
</evidence>
<reference evidence="3" key="1">
    <citation type="submission" date="2025-08" db="UniProtKB">
        <authorList>
            <consortium name="RefSeq"/>
        </authorList>
    </citation>
    <scope>IDENTIFICATION</scope>
    <source>
        <tissue evidence="3">Leaf</tissue>
    </source>
</reference>
<dbReference type="SUPFAM" id="SSF51735">
    <property type="entry name" value="NAD(P)-binding Rossmann-fold domains"/>
    <property type="match status" value="1"/>
</dbReference>
<dbReference type="RefSeq" id="XP_030532645.2">
    <property type="nucleotide sequence ID" value="XM_030676785.2"/>
</dbReference>
<dbReference type="PANTHER" id="PTHR42820:SF16">
    <property type="entry name" value="SHORT-CHAIN DEHYDROGENASE REDUCTASE 3B"/>
    <property type="match status" value="1"/>
</dbReference>
<dbReference type="GeneID" id="115742483"/>
<dbReference type="Gene3D" id="3.40.50.720">
    <property type="entry name" value="NAD(P)-binding Rossmann-like Domain"/>
    <property type="match status" value="1"/>
</dbReference>
<dbReference type="PRINTS" id="PR00080">
    <property type="entry name" value="SDRFAMILY"/>
</dbReference>
<gene>
    <name evidence="3" type="primary">LOC115742483</name>
</gene>
<dbReference type="PRINTS" id="PR00081">
    <property type="entry name" value="GDHRDH"/>
</dbReference>
<dbReference type="Pfam" id="PF13561">
    <property type="entry name" value="adh_short_C2"/>
    <property type="match status" value="1"/>
</dbReference>